<dbReference type="Proteomes" id="UP000548326">
    <property type="component" value="Unassembled WGS sequence"/>
</dbReference>
<evidence type="ECO:0000313" key="2">
    <source>
        <dbReference type="Proteomes" id="UP000548326"/>
    </source>
</evidence>
<sequence length="284" mass="30773">MGTMYKTGGQLLGINGSIFKFNTSNASIIKPLDPQPPSGVGDMCIDAPNNRLFVIANGTGGQVWVYSTITLSRTNIITGFISPRFIRKDPNPTNNRVTVYDFNNNAFMFIDLTTLTLSSNSFPSTVIDGGFEYDQNVGRNQILVSPKANTLSVLNASTFAVVQQIVDPQIINLGRVRRNAHNADEIFVFNSGYPSVVVMNMANLSYTFKSFSNGVFDADADSNLPNNIIYTAVSAASAKYTASDFGFIENLNFPAAFLVVADPTIANHRLFFGGGQLLYVATLG</sequence>
<dbReference type="InterPro" id="IPR015943">
    <property type="entry name" value="WD40/YVTN_repeat-like_dom_sf"/>
</dbReference>
<dbReference type="AlphaFoldDB" id="A0A841JI13"/>
<dbReference type="SUPFAM" id="SSF75011">
    <property type="entry name" value="3-carboxy-cis,cis-mucoante lactonizing enzyme"/>
    <property type="match status" value="1"/>
</dbReference>
<gene>
    <name evidence="1" type="ORF">HDF22_004710</name>
</gene>
<proteinExistence type="predicted"/>
<keyword evidence="1" id="KW-0238">DNA-binding</keyword>
<dbReference type="RefSeq" id="WP_221276132.1">
    <property type="nucleotide sequence ID" value="NZ_JACHCA010000015.1"/>
</dbReference>
<dbReference type="GO" id="GO:0003677">
    <property type="term" value="F:DNA binding"/>
    <property type="evidence" value="ECO:0007669"/>
    <property type="project" value="UniProtKB-KW"/>
</dbReference>
<accession>A0A841JI13</accession>
<reference evidence="1 2" key="1">
    <citation type="submission" date="2020-08" db="EMBL/GenBank/DDBJ databases">
        <title>Genomic Encyclopedia of Type Strains, Phase IV (KMG-V): Genome sequencing to study the core and pangenomes of soil and plant-associated prokaryotes.</title>
        <authorList>
            <person name="Whitman W."/>
        </authorList>
    </citation>
    <scope>NUCLEOTIDE SEQUENCE [LARGE SCALE GENOMIC DNA]</scope>
    <source>
        <strain evidence="1 2">MP601</strain>
    </source>
</reference>
<name>A0A841JI13_9SPHI</name>
<dbReference type="EMBL" id="JACHCA010000015">
    <property type="protein sequence ID" value="MBB6130570.1"/>
    <property type="molecule type" value="Genomic_DNA"/>
</dbReference>
<comment type="caution">
    <text evidence="1">The sequence shown here is derived from an EMBL/GenBank/DDBJ whole genome shotgun (WGS) entry which is preliminary data.</text>
</comment>
<organism evidence="1 2">
    <name type="scientific">Mucilaginibacter lappiensis</name>
    <dbReference type="NCBI Taxonomy" id="354630"/>
    <lineage>
        <taxon>Bacteria</taxon>
        <taxon>Pseudomonadati</taxon>
        <taxon>Bacteroidota</taxon>
        <taxon>Sphingobacteriia</taxon>
        <taxon>Sphingobacteriales</taxon>
        <taxon>Sphingobacteriaceae</taxon>
        <taxon>Mucilaginibacter</taxon>
    </lineage>
</organism>
<protein>
    <submittedName>
        <fullName evidence="1">DNA-binding beta-propeller fold protein YncE</fullName>
    </submittedName>
</protein>
<dbReference type="Gene3D" id="2.130.10.10">
    <property type="entry name" value="YVTN repeat-like/Quinoprotein amine dehydrogenase"/>
    <property type="match status" value="1"/>
</dbReference>
<evidence type="ECO:0000313" key="1">
    <source>
        <dbReference type="EMBL" id="MBB6130570.1"/>
    </source>
</evidence>